<name>A0A3B0QRA7_9ZZZZ</name>
<dbReference type="EC" id="3.2.1.52" evidence="1"/>
<protein>
    <submittedName>
        <fullName evidence="1">Beta-hexosaminidase</fullName>
        <ecNumber evidence="1">3.2.1.52</ecNumber>
    </submittedName>
</protein>
<accession>A0A3B0QRA7</accession>
<keyword evidence="1" id="KW-0378">Hydrolase</keyword>
<dbReference type="Pfam" id="PF05345">
    <property type="entry name" value="He_PIG"/>
    <property type="match status" value="1"/>
</dbReference>
<gene>
    <name evidence="1" type="ORF">MNBD_DELTA01-1676</name>
</gene>
<reference evidence="1" key="1">
    <citation type="submission" date="2018-06" db="EMBL/GenBank/DDBJ databases">
        <authorList>
            <person name="Zhirakovskaya E."/>
        </authorList>
    </citation>
    <scope>NUCLEOTIDE SEQUENCE</scope>
</reference>
<dbReference type="Gene3D" id="2.60.40.10">
    <property type="entry name" value="Immunoglobulins"/>
    <property type="match status" value="1"/>
</dbReference>
<dbReference type="PROSITE" id="PS51257">
    <property type="entry name" value="PROKAR_LIPOPROTEIN"/>
    <property type="match status" value="1"/>
</dbReference>
<organism evidence="1">
    <name type="scientific">hydrothermal vent metagenome</name>
    <dbReference type="NCBI Taxonomy" id="652676"/>
    <lineage>
        <taxon>unclassified sequences</taxon>
        <taxon>metagenomes</taxon>
        <taxon>ecological metagenomes</taxon>
    </lineage>
</organism>
<dbReference type="AlphaFoldDB" id="A0A3B0QRA7"/>
<dbReference type="EMBL" id="UOEA01000023">
    <property type="protein sequence ID" value="VAV82639.1"/>
    <property type="molecule type" value="Genomic_DNA"/>
</dbReference>
<dbReference type="InterPro" id="IPR013783">
    <property type="entry name" value="Ig-like_fold"/>
</dbReference>
<evidence type="ECO:0000313" key="1">
    <source>
        <dbReference type="EMBL" id="VAV82639.1"/>
    </source>
</evidence>
<proteinExistence type="predicted"/>
<sequence>MVKRPGRSFVISMMLLCFIVFAVGCSGDKEENKDADRLPAPSGGKGDAAISLRILPRSPRAGQELQVIVKGAARSLSYEWEHNGEEIPGAFSDTLGSIGFKKGDEVVVTVSTGAARASVATVIGNTPPLIKSVTVLPQSPRRGAAVRASAEGEDIDGDFLRFDYQWIINGEESMLNTFSRLNGKEFERGDSISVRVRVSDDAAVGNSYTTPVFVVVNAYPEITSRPPQSFQGWGYSYQVEVEEPDGDSVGFRLLEAPEGMEIDSGGMITWEIRKGSAGNHSVEVEVDDGHGGVDTQRYELNIGI</sequence>
<keyword evidence="1" id="KW-0326">Glycosidase</keyword>
<dbReference type="GO" id="GO:0004563">
    <property type="term" value="F:beta-N-acetylhexosaminidase activity"/>
    <property type="evidence" value="ECO:0007669"/>
    <property type="project" value="UniProtKB-EC"/>
</dbReference>